<dbReference type="GO" id="GO:0006260">
    <property type="term" value="P:DNA replication"/>
    <property type="evidence" value="ECO:0007669"/>
    <property type="project" value="UniProtKB-UniRule"/>
</dbReference>
<keyword evidence="3 5" id="KW-0547">Nucleotide-binding</keyword>
<evidence type="ECO:0000259" key="7">
    <source>
        <dbReference type="Pfam" id="PF22703"/>
    </source>
</evidence>
<dbReference type="InterPro" id="IPR050311">
    <property type="entry name" value="ORC1/CDC6"/>
</dbReference>
<dbReference type="InterPro" id="IPR049945">
    <property type="entry name" value="AAA_22"/>
</dbReference>
<evidence type="ECO:0000256" key="4">
    <source>
        <dbReference type="ARBA" id="ARBA00022840"/>
    </source>
</evidence>
<dbReference type="NCBIfam" id="TIGR02928">
    <property type="entry name" value="orc1/cdc6 family replication initiation protein"/>
    <property type="match status" value="1"/>
</dbReference>
<comment type="function">
    <text evidence="5">Involved in regulation of DNA replication.</text>
</comment>
<evidence type="ECO:0000256" key="3">
    <source>
        <dbReference type="ARBA" id="ARBA00022741"/>
    </source>
</evidence>
<comment type="similarity">
    <text evidence="1 5">Belongs to the CDC6/cdc18 family.</text>
</comment>
<evidence type="ECO:0000256" key="1">
    <source>
        <dbReference type="ARBA" id="ARBA00006184"/>
    </source>
</evidence>
<dbReference type="Pfam" id="PF22703">
    <property type="entry name" value="Cdc6_lid"/>
    <property type="match status" value="1"/>
</dbReference>
<dbReference type="Pfam" id="PF13401">
    <property type="entry name" value="AAA_22"/>
    <property type="match status" value="1"/>
</dbReference>
<reference evidence="8 9" key="1">
    <citation type="journal article" date="2017" name="BMC Genomics">
        <title>Genomic analysis of methanogenic archaea reveals a shift towards energy conservation.</title>
        <authorList>
            <person name="Gilmore S.P."/>
            <person name="Henske J.K."/>
            <person name="Sexton J.A."/>
            <person name="Solomon K.V."/>
            <person name="Seppala S."/>
            <person name="Yoo J.I."/>
            <person name="Huyett L.M."/>
            <person name="Pressman A."/>
            <person name="Cogan J.Z."/>
            <person name="Kivenson V."/>
            <person name="Peng X."/>
            <person name="Tan Y."/>
            <person name="Valentine D.L."/>
            <person name="O'Malley M.A."/>
        </authorList>
    </citation>
    <scope>NUCLEOTIDE SEQUENCE [LARGE SCALE GENOMIC DNA]</scope>
    <source>
        <strain evidence="8 9">XII</strain>
    </source>
</reference>
<keyword evidence="8" id="KW-0131">Cell cycle</keyword>
<evidence type="ECO:0000313" key="8">
    <source>
        <dbReference type="EMBL" id="PAV08968.1"/>
    </source>
</evidence>
<dbReference type="HAMAP" id="MF_01407">
    <property type="entry name" value="ORC1_type_DNA_replic_protein"/>
    <property type="match status" value="1"/>
</dbReference>
<dbReference type="Gene3D" id="3.40.50.300">
    <property type="entry name" value="P-loop containing nucleotide triphosphate hydrolases"/>
    <property type="match status" value="1"/>
</dbReference>
<dbReference type="EMBL" id="LMVO01000034">
    <property type="protein sequence ID" value="PAV08968.1"/>
    <property type="molecule type" value="Genomic_DNA"/>
</dbReference>
<dbReference type="Gene3D" id="1.10.8.60">
    <property type="match status" value="1"/>
</dbReference>
<dbReference type="AlphaFoldDB" id="A0AAX0Q7I0"/>
<dbReference type="GO" id="GO:0016887">
    <property type="term" value="F:ATP hydrolysis activity"/>
    <property type="evidence" value="ECO:0007669"/>
    <property type="project" value="InterPro"/>
</dbReference>
<feature type="binding site" evidence="5">
    <location>
        <position position="218"/>
    </location>
    <ligand>
        <name>ATP</name>
        <dbReference type="ChEBI" id="CHEBI:30616"/>
    </ligand>
</feature>
<gene>
    <name evidence="8" type="primary">cdc6</name>
    <name evidence="8" type="ORF">ASJ83_01315</name>
</gene>
<dbReference type="GO" id="GO:0051301">
    <property type="term" value="P:cell division"/>
    <property type="evidence" value="ECO:0007669"/>
    <property type="project" value="UniProtKB-KW"/>
</dbReference>
<protein>
    <recommendedName>
        <fullName evidence="5">ORC1-type DNA replication protein</fullName>
    </recommendedName>
</protein>
<evidence type="ECO:0000259" key="6">
    <source>
        <dbReference type="Pfam" id="PF13401"/>
    </source>
</evidence>
<evidence type="ECO:0000256" key="5">
    <source>
        <dbReference type="HAMAP-Rule" id="MF_01407"/>
    </source>
</evidence>
<evidence type="ECO:0000313" key="9">
    <source>
        <dbReference type="Proteomes" id="UP000243820"/>
    </source>
</evidence>
<keyword evidence="8" id="KW-0132">Cell division</keyword>
<keyword evidence="9" id="KW-1185">Reference proteome</keyword>
<dbReference type="RefSeq" id="WP_042696358.1">
    <property type="nucleotide sequence ID" value="NZ_LMVO01000034.1"/>
</dbReference>
<dbReference type="NCBIfam" id="NF001624">
    <property type="entry name" value="PRK00411.1-2"/>
    <property type="match status" value="1"/>
</dbReference>
<dbReference type="PANTHER" id="PTHR10763">
    <property type="entry name" value="CELL DIVISION CONTROL PROTEIN 6-RELATED"/>
    <property type="match status" value="1"/>
</dbReference>
<dbReference type="GO" id="GO:0005524">
    <property type="term" value="F:ATP binding"/>
    <property type="evidence" value="ECO:0007669"/>
    <property type="project" value="UniProtKB-UniRule"/>
</dbReference>
<comment type="caution">
    <text evidence="8">The sequence shown here is derived from an EMBL/GenBank/DDBJ whole genome shotgun (WGS) entry which is preliminary data.</text>
</comment>
<accession>A0AAX0Q7I0</accession>
<dbReference type="InterPro" id="IPR027417">
    <property type="entry name" value="P-loop_NTPase"/>
</dbReference>
<dbReference type="SUPFAM" id="SSF52540">
    <property type="entry name" value="P-loop containing nucleoside triphosphate hydrolases"/>
    <property type="match status" value="1"/>
</dbReference>
<sequence length="377" mass="42881">MKKNLLMWDQTLFRDIEVFEITYVPEQFDYRDEQIERLAFAVKPALIGGSILNTICRGVPGTGKTTSVKKFFEEVEGAATKIVPIHINCQIDSTEYAVFSRIYTKLTKNRQPPSGTAFKTLMDMLAKYVEKEEVIPLICLDDANYLIYNKEFNNVLYAALRIHEVYQKIAIGVIVVISDPDILLESILDARVASVFRYETVNFEPYSAAEVAGILSQRVAQGLYPNVLTSEQLDYIVDRTMRCGDIRIGLDMIKRAVMYAETDARRAVTQEDLQKAASASQDLHLAGTIKTLSPDELQILEQLVKMTGTQTLLTTGDLRRSMTKDAPKLTRFNEIVEKLDHLRVITVDYANKGSGRKRYVNLRYEKERVSKLLQKKN</sequence>
<dbReference type="Proteomes" id="UP000243820">
    <property type="component" value="Unassembled WGS sequence"/>
</dbReference>
<dbReference type="InterPro" id="IPR036390">
    <property type="entry name" value="WH_DNA-bd_sf"/>
</dbReference>
<feature type="binding site" evidence="5">
    <location>
        <position position="206"/>
    </location>
    <ligand>
        <name>ATP</name>
        <dbReference type="ChEBI" id="CHEBI:30616"/>
    </ligand>
</feature>
<dbReference type="InterPro" id="IPR055237">
    <property type="entry name" value="Cdc6_lid"/>
</dbReference>
<feature type="binding site" evidence="5">
    <location>
        <begin position="62"/>
        <end position="66"/>
    </location>
    <ligand>
        <name>ATP</name>
        <dbReference type="ChEBI" id="CHEBI:30616"/>
    </ligand>
</feature>
<keyword evidence="2 5" id="KW-0235">DNA replication</keyword>
<dbReference type="SUPFAM" id="SSF46785">
    <property type="entry name" value="Winged helix' DNA-binding domain"/>
    <property type="match status" value="1"/>
</dbReference>
<dbReference type="PANTHER" id="PTHR10763:SF26">
    <property type="entry name" value="CELL DIVISION CONTROL PROTEIN 6 HOMOLOG"/>
    <property type="match status" value="1"/>
</dbReference>
<feature type="domain" description="ORC1/DEAH AAA+ ATPase" evidence="6">
    <location>
        <begin position="54"/>
        <end position="177"/>
    </location>
</feature>
<name>A0AAX0Q7I0_9EURY</name>
<feature type="domain" description="Cdc6 AAA+ ATPase-type lid" evidence="7">
    <location>
        <begin position="214"/>
        <end position="277"/>
    </location>
</feature>
<dbReference type="InterPro" id="IPR014277">
    <property type="entry name" value="Orc1/Cdc6_arc"/>
</dbReference>
<evidence type="ECO:0000256" key="2">
    <source>
        <dbReference type="ARBA" id="ARBA00022705"/>
    </source>
</evidence>
<proteinExistence type="inferred from homology"/>
<keyword evidence="4 5" id="KW-0067">ATP-binding</keyword>
<organism evidence="8 9">
    <name type="scientific">Methanocorpusculum parvum</name>
    <dbReference type="NCBI Taxonomy" id="2193"/>
    <lineage>
        <taxon>Archaea</taxon>
        <taxon>Methanobacteriati</taxon>
        <taxon>Methanobacteriota</taxon>
        <taxon>Stenosarchaea group</taxon>
        <taxon>Methanomicrobia</taxon>
        <taxon>Methanomicrobiales</taxon>
        <taxon>Methanocorpusculaceae</taxon>
        <taxon>Methanocorpusculum</taxon>
    </lineage>
</organism>